<keyword evidence="3 5" id="KW-0863">Zinc-finger</keyword>
<dbReference type="InterPro" id="IPR047126">
    <property type="entry name" value="RNF141-like"/>
</dbReference>
<dbReference type="SMART" id="SM00184">
    <property type="entry name" value="RING"/>
    <property type="match status" value="1"/>
</dbReference>
<dbReference type="Gene3D" id="3.30.40.10">
    <property type="entry name" value="Zinc/RING finger domain, C3HC4 (zinc finger)"/>
    <property type="match status" value="1"/>
</dbReference>
<keyword evidence="7" id="KW-1185">Reference proteome</keyword>
<reference evidence="8" key="1">
    <citation type="submission" date="2025-08" db="UniProtKB">
        <authorList>
            <consortium name="RefSeq"/>
        </authorList>
    </citation>
    <scope>IDENTIFICATION</scope>
    <source>
        <tissue evidence="8">Whole Larva</tissue>
    </source>
</reference>
<dbReference type="Proteomes" id="UP000695000">
    <property type="component" value="Unplaced"/>
</dbReference>
<evidence type="ECO:0000313" key="8">
    <source>
        <dbReference type="RefSeq" id="XP_017768055.1"/>
    </source>
</evidence>
<feature type="domain" description="RING-type" evidence="6">
    <location>
        <begin position="155"/>
        <end position="192"/>
    </location>
</feature>
<proteinExistence type="predicted"/>
<dbReference type="SUPFAM" id="SSF57850">
    <property type="entry name" value="RING/U-box"/>
    <property type="match status" value="1"/>
</dbReference>
<organism evidence="7 8">
    <name type="scientific">Nicrophorus vespilloides</name>
    <name type="common">Boreal carrion beetle</name>
    <dbReference type="NCBI Taxonomy" id="110193"/>
    <lineage>
        <taxon>Eukaryota</taxon>
        <taxon>Metazoa</taxon>
        <taxon>Ecdysozoa</taxon>
        <taxon>Arthropoda</taxon>
        <taxon>Hexapoda</taxon>
        <taxon>Insecta</taxon>
        <taxon>Pterygota</taxon>
        <taxon>Neoptera</taxon>
        <taxon>Endopterygota</taxon>
        <taxon>Coleoptera</taxon>
        <taxon>Polyphaga</taxon>
        <taxon>Staphyliniformia</taxon>
        <taxon>Silphidae</taxon>
        <taxon>Nicrophorinae</taxon>
        <taxon>Nicrophorus</taxon>
    </lineage>
</organism>
<dbReference type="InterPro" id="IPR013083">
    <property type="entry name" value="Znf_RING/FYVE/PHD"/>
</dbReference>
<dbReference type="InterPro" id="IPR001841">
    <property type="entry name" value="Znf_RING"/>
</dbReference>
<dbReference type="PANTHER" id="PTHR12109:SF3">
    <property type="entry name" value="RING FINGER PROTEIN 141"/>
    <property type="match status" value="1"/>
</dbReference>
<evidence type="ECO:0000256" key="5">
    <source>
        <dbReference type="PROSITE-ProRule" id="PRU00175"/>
    </source>
</evidence>
<dbReference type="RefSeq" id="XP_017768055.1">
    <property type="nucleotide sequence ID" value="XM_017912566.1"/>
</dbReference>
<evidence type="ECO:0000259" key="6">
    <source>
        <dbReference type="PROSITE" id="PS50089"/>
    </source>
</evidence>
<keyword evidence="2" id="KW-0479">Metal-binding</keyword>
<evidence type="ECO:0000256" key="2">
    <source>
        <dbReference type="ARBA" id="ARBA00022723"/>
    </source>
</evidence>
<evidence type="ECO:0000256" key="3">
    <source>
        <dbReference type="ARBA" id="ARBA00022771"/>
    </source>
</evidence>
<gene>
    <name evidence="8" type="primary">LOC108556440</name>
</gene>
<evidence type="ECO:0000313" key="7">
    <source>
        <dbReference type="Proteomes" id="UP000695000"/>
    </source>
</evidence>
<dbReference type="PROSITE" id="PS50089">
    <property type="entry name" value="ZF_RING_2"/>
    <property type="match status" value="1"/>
</dbReference>
<protein>
    <recommendedName>
        <fullName evidence="1">RING finger protein 141</fullName>
    </recommendedName>
</protein>
<dbReference type="PANTHER" id="PTHR12109">
    <property type="entry name" value="RING FINGER PROTEIN 141-RELATED"/>
    <property type="match status" value="1"/>
</dbReference>
<dbReference type="InterPro" id="IPR043400">
    <property type="entry name" value="RING-HC_RNF141"/>
</dbReference>
<accession>A0ABM1M0F5</accession>
<dbReference type="CDD" id="cd16545">
    <property type="entry name" value="RING-HC_RNF141"/>
    <property type="match status" value="1"/>
</dbReference>
<sequence>MGQQQTSLQDFVSSNWSKLAAEGGNVAACPGLVSEEIFNMTYEEFITRMSELNKLSKECLDITGKQLLFAVKKGTESTFLWKATVQIACVKVEPISNKVHTYRLLSLREFLQVFHTLQMQHAVAEQSKVDFSKISVSKFYDNIDDISSAEKQNECCICLERKTDILLPCAHTYCKQCIEEWNEDHRTCPICREKLQSTDDTWVLSEVPKADEISEEIRTTLMDLAGTSSK</sequence>
<dbReference type="PROSITE" id="PS00518">
    <property type="entry name" value="ZF_RING_1"/>
    <property type="match status" value="1"/>
</dbReference>
<evidence type="ECO:0000256" key="1">
    <source>
        <dbReference type="ARBA" id="ARBA00022017"/>
    </source>
</evidence>
<name>A0ABM1M0F5_NICVS</name>
<dbReference type="Pfam" id="PF13920">
    <property type="entry name" value="zf-C3HC4_3"/>
    <property type="match status" value="1"/>
</dbReference>
<dbReference type="GeneID" id="108556440"/>
<keyword evidence="4" id="KW-0862">Zinc</keyword>
<dbReference type="InterPro" id="IPR017907">
    <property type="entry name" value="Znf_RING_CS"/>
</dbReference>
<evidence type="ECO:0000256" key="4">
    <source>
        <dbReference type="ARBA" id="ARBA00022833"/>
    </source>
</evidence>